<sequence length="86" mass="9334">MGFVNQAKTNEALRQAQDAYANGDQVLVYKFIEANKGSITTGPMVGIGPQIQAVEAIGWTLCNLATAESKTMTGERIAVVCLFRRR</sequence>
<proteinExistence type="predicted"/>
<reference evidence="2" key="1">
    <citation type="submission" date="2018-07" db="EMBL/GenBank/DDBJ databases">
        <title>Streptacidiphilus bronchialis DSM 106435 chromosome.</title>
        <authorList>
            <person name="Batra D."/>
            <person name="Gulvik C.A."/>
        </authorList>
    </citation>
    <scope>NUCLEOTIDE SEQUENCE [LARGE SCALE GENOMIC DNA]</scope>
    <source>
        <strain evidence="2">DSM 106435</strain>
    </source>
</reference>
<dbReference type="AlphaFoldDB" id="A0A345SVD6"/>
<dbReference type="Proteomes" id="UP000249340">
    <property type="component" value="Chromosome"/>
</dbReference>
<evidence type="ECO:0000313" key="1">
    <source>
        <dbReference type="EMBL" id="AXI77691.1"/>
    </source>
</evidence>
<dbReference type="RefSeq" id="WP_111490225.1">
    <property type="nucleotide sequence ID" value="NZ_CP031264.1"/>
</dbReference>
<dbReference type="OrthoDB" id="3695711at2"/>
<dbReference type="EMBL" id="CP031264">
    <property type="protein sequence ID" value="AXI77691.1"/>
    <property type="molecule type" value="Genomic_DNA"/>
</dbReference>
<protein>
    <submittedName>
        <fullName evidence="1">Uncharacterized protein</fullName>
    </submittedName>
</protein>
<name>A0A345SVD6_9ACTN</name>
<gene>
    <name evidence="1" type="ORF">C7M71_009825</name>
</gene>
<keyword evidence="2" id="KW-1185">Reference proteome</keyword>
<organism evidence="1 2">
    <name type="scientific">Peterkaempfera bronchialis</name>
    <dbReference type="NCBI Taxonomy" id="2126346"/>
    <lineage>
        <taxon>Bacteria</taxon>
        <taxon>Bacillati</taxon>
        <taxon>Actinomycetota</taxon>
        <taxon>Actinomycetes</taxon>
        <taxon>Kitasatosporales</taxon>
        <taxon>Streptomycetaceae</taxon>
        <taxon>Peterkaempfera</taxon>
    </lineage>
</organism>
<dbReference type="KEGG" id="stri:C7M71_009825"/>
<evidence type="ECO:0000313" key="2">
    <source>
        <dbReference type="Proteomes" id="UP000249340"/>
    </source>
</evidence>
<accession>A0A345SVD6</accession>